<sequence>MKIPSNLVALVLGATAISGCAASNSIYPSLSIRDFERGQGSFDAPQGSAPIEIAPLPQDKAARIVALLEQLQASHARFMSEAPVARNAVVSGAGSAAGEDRWAAAQVALASLDSERSQAAVALADLDLMVADTSLAVERVDDVVAAREVALARLREQDAILAELRGVLDR</sequence>
<dbReference type="Proteomes" id="UP001206067">
    <property type="component" value="Unassembled WGS sequence"/>
</dbReference>
<keyword evidence="1" id="KW-0732">Signal</keyword>
<evidence type="ECO:0000313" key="3">
    <source>
        <dbReference type="Proteomes" id="UP001206067"/>
    </source>
</evidence>
<dbReference type="RefSeq" id="WP_257596992.1">
    <property type="nucleotide sequence ID" value="NZ_JANKHH010000007.1"/>
</dbReference>
<evidence type="ECO:0000256" key="1">
    <source>
        <dbReference type="SAM" id="SignalP"/>
    </source>
</evidence>
<feature type="signal peptide" evidence="1">
    <location>
        <begin position="1"/>
        <end position="21"/>
    </location>
</feature>
<dbReference type="EMBL" id="JANKHH010000007">
    <property type="protein sequence ID" value="MCR2835123.1"/>
    <property type="molecule type" value="Genomic_DNA"/>
</dbReference>
<evidence type="ECO:0008006" key="4">
    <source>
        <dbReference type="Google" id="ProtNLM"/>
    </source>
</evidence>
<evidence type="ECO:0000313" key="2">
    <source>
        <dbReference type="EMBL" id="MCR2835123.1"/>
    </source>
</evidence>
<dbReference type="PROSITE" id="PS51257">
    <property type="entry name" value="PROKAR_LIPOPROTEIN"/>
    <property type="match status" value="1"/>
</dbReference>
<keyword evidence="3" id="KW-1185">Reference proteome</keyword>
<protein>
    <recommendedName>
        <fullName evidence="4">DUF4398 domain-containing protein</fullName>
    </recommendedName>
</protein>
<reference evidence="2 3" key="1">
    <citation type="submission" date="2022-08" db="EMBL/GenBank/DDBJ databases">
        <title>Polyphasic taxonomy analysis of Qipengyuania sp.RS5-5.</title>
        <authorList>
            <person name="Xamxidin M."/>
            <person name="Wu M."/>
        </authorList>
    </citation>
    <scope>NUCLEOTIDE SEQUENCE [LARGE SCALE GENOMIC DNA]</scope>
    <source>
        <strain evidence="2 3">RS5-5</strain>
    </source>
</reference>
<comment type="caution">
    <text evidence="2">The sequence shown here is derived from an EMBL/GenBank/DDBJ whole genome shotgun (WGS) entry which is preliminary data.</text>
</comment>
<gene>
    <name evidence="2" type="ORF">NSO95_14330</name>
</gene>
<feature type="chain" id="PRO_5046231698" description="DUF4398 domain-containing protein" evidence="1">
    <location>
        <begin position="22"/>
        <end position="170"/>
    </location>
</feature>
<accession>A0ABT1XTX3</accession>
<organism evidence="2 3">
    <name type="scientific">Parerythrobacter lacustris</name>
    <dbReference type="NCBI Taxonomy" id="2969984"/>
    <lineage>
        <taxon>Bacteria</taxon>
        <taxon>Pseudomonadati</taxon>
        <taxon>Pseudomonadota</taxon>
        <taxon>Alphaproteobacteria</taxon>
        <taxon>Sphingomonadales</taxon>
        <taxon>Erythrobacteraceae</taxon>
        <taxon>Parerythrobacter</taxon>
    </lineage>
</organism>
<name>A0ABT1XTX3_9SPHN</name>
<proteinExistence type="predicted"/>